<evidence type="ECO:0000313" key="2">
    <source>
        <dbReference type="Proteomes" id="UP000199163"/>
    </source>
</evidence>
<protein>
    <submittedName>
        <fullName evidence="1">Uncharacterized protein</fullName>
    </submittedName>
</protein>
<organism evidence="1 2">
    <name type="scientific">Alteribacillus persepolensis</name>
    <dbReference type="NCBI Taxonomy" id="568899"/>
    <lineage>
        <taxon>Bacteria</taxon>
        <taxon>Bacillati</taxon>
        <taxon>Bacillota</taxon>
        <taxon>Bacilli</taxon>
        <taxon>Bacillales</taxon>
        <taxon>Bacillaceae</taxon>
        <taxon>Alteribacillus</taxon>
    </lineage>
</organism>
<evidence type="ECO:0000313" key="1">
    <source>
        <dbReference type="EMBL" id="SDI21916.1"/>
    </source>
</evidence>
<dbReference type="EMBL" id="FNDK01000026">
    <property type="protein sequence ID" value="SDI21916.1"/>
    <property type="molecule type" value="Genomic_DNA"/>
</dbReference>
<accession>A0A1G8ISN6</accession>
<reference evidence="1 2" key="1">
    <citation type="submission" date="2016-10" db="EMBL/GenBank/DDBJ databases">
        <authorList>
            <person name="de Groot N.N."/>
        </authorList>
    </citation>
    <scope>NUCLEOTIDE SEQUENCE [LARGE SCALE GENOMIC DNA]</scope>
    <source>
        <strain evidence="1 2">DSM 21632</strain>
    </source>
</reference>
<name>A0A1G8ISN6_9BACI</name>
<dbReference type="Proteomes" id="UP000199163">
    <property type="component" value="Unassembled WGS sequence"/>
</dbReference>
<dbReference type="AlphaFoldDB" id="A0A1G8ISN6"/>
<gene>
    <name evidence="1" type="ORF">SAMN05192534_1261</name>
</gene>
<sequence length="57" mass="6393">YTEGGGGETPQKETSCISWLLKNTMVTIWRDGVHGILREGLLIQPQSIFIIIADHIR</sequence>
<proteinExistence type="predicted"/>
<keyword evidence="2" id="KW-1185">Reference proteome</keyword>
<feature type="non-terminal residue" evidence="1">
    <location>
        <position position="1"/>
    </location>
</feature>